<keyword evidence="5" id="KW-1185">Reference proteome</keyword>
<dbReference type="PANTHER" id="PTHR42892">
    <property type="entry name" value="GLUCOSAMINE-6-PHOSPHATE DEAMINASE-LIKE PROTEIN BT_0258-RELATED"/>
    <property type="match status" value="1"/>
</dbReference>
<dbReference type="Proteomes" id="UP001304300">
    <property type="component" value="Chromosome"/>
</dbReference>
<dbReference type="InterPro" id="IPR004547">
    <property type="entry name" value="Glucosamine6P_isomerase"/>
</dbReference>
<dbReference type="NCBIfam" id="TIGR00502">
    <property type="entry name" value="nagB"/>
    <property type="match status" value="1"/>
</dbReference>
<dbReference type="GO" id="GO:0005975">
    <property type="term" value="P:carbohydrate metabolic process"/>
    <property type="evidence" value="ECO:0007669"/>
    <property type="project" value="InterPro"/>
</dbReference>
<evidence type="ECO:0000256" key="2">
    <source>
        <dbReference type="SAM" id="MobiDB-lite"/>
    </source>
</evidence>
<dbReference type="GO" id="GO:0006046">
    <property type="term" value="P:N-acetylglucosamine catabolic process"/>
    <property type="evidence" value="ECO:0007669"/>
    <property type="project" value="UniProtKB-UniRule"/>
</dbReference>
<comment type="catalytic activity">
    <reaction evidence="1">
        <text>alpha-D-glucosamine 6-phosphate + H2O = beta-D-fructose 6-phosphate + NH4(+)</text>
        <dbReference type="Rhea" id="RHEA:12172"/>
        <dbReference type="ChEBI" id="CHEBI:15377"/>
        <dbReference type="ChEBI" id="CHEBI:28938"/>
        <dbReference type="ChEBI" id="CHEBI:57634"/>
        <dbReference type="ChEBI" id="CHEBI:75989"/>
        <dbReference type="EC" id="3.5.99.6"/>
    </reaction>
</comment>
<dbReference type="EMBL" id="CP136920">
    <property type="protein sequence ID" value="WOO40903.1"/>
    <property type="molecule type" value="Genomic_DNA"/>
</dbReference>
<dbReference type="AlphaFoldDB" id="A0AAQ3LCA6"/>
<evidence type="ECO:0000313" key="4">
    <source>
        <dbReference type="EMBL" id="WOO40903.1"/>
    </source>
</evidence>
<evidence type="ECO:0000259" key="3">
    <source>
        <dbReference type="Pfam" id="PF01182"/>
    </source>
</evidence>
<dbReference type="SUPFAM" id="SSF100950">
    <property type="entry name" value="NagB/RpiA/CoA transferase-like"/>
    <property type="match status" value="1"/>
</dbReference>
<feature type="region of interest" description="Disordered" evidence="2">
    <location>
        <begin position="584"/>
        <end position="603"/>
    </location>
</feature>
<dbReference type="InterPro" id="IPR037171">
    <property type="entry name" value="NagB/RpiA_transferase-like"/>
</dbReference>
<reference evidence="4 5" key="1">
    <citation type="submission" date="2023-10" db="EMBL/GenBank/DDBJ databases">
        <title>Rubellicoccus peritrichatus gen. nov., sp. nov., isolated from an algae of coral reef tank.</title>
        <authorList>
            <person name="Luo J."/>
        </authorList>
    </citation>
    <scope>NUCLEOTIDE SEQUENCE [LARGE SCALE GENOMIC DNA]</scope>
    <source>
        <strain evidence="4 5">CR14</strain>
    </source>
</reference>
<dbReference type="GO" id="GO:0019262">
    <property type="term" value="P:N-acetylneuraminate catabolic process"/>
    <property type="evidence" value="ECO:0007669"/>
    <property type="project" value="UniProtKB-UniRule"/>
</dbReference>
<dbReference type="Pfam" id="PF01182">
    <property type="entry name" value="Glucosamine_iso"/>
    <property type="match status" value="1"/>
</dbReference>
<name>A0AAQ3LCA6_9BACT</name>
<feature type="active site" description="Proton acceptor; for ring-opening step" evidence="1">
    <location>
        <position position="158"/>
    </location>
</feature>
<comment type="pathway">
    <text evidence="1">Amino-sugar metabolism; N-acetylneuraminate degradation; D-fructose 6-phosphate from N-acetylneuraminate: step 5/5.</text>
</comment>
<feature type="active site" description="Proton acceptor; for enolization step" evidence="1">
    <location>
        <position position="85"/>
    </location>
</feature>
<organism evidence="4 5">
    <name type="scientific">Rubellicoccus peritrichatus</name>
    <dbReference type="NCBI Taxonomy" id="3080537"/>
    <lineage>
        <taxon>Bacteria</taxon>
        <taxon>Pseudomonadati</taxon>
        <taxon>Verrucomicrobiota</taxon>
        <taxon>Opitutia</taxon>
        <taxon>Puniceicoccales</taxon>
        <taxon>Cerasicoccaceae</taxon>
        <taxon>Rubellicoccus</taxon>
    </lineage>
</organism>
<gene>
    <name evidence="1 4" type="primary">nagB</name>
    <name evidence="4" type="ORF">RZN69_19955</name>
</gene>
<feature type="compositionally biased region" description="Low complexity" evidence="2">
    <location>
        <begin position="584"/>
        <end position="597"/>
    </location>
</feature>
<keyword evidence="1 4" id="KW-0378">Hydrolase</keyword>
<dbReference type="EC" id="3.5.99.6" evidence="1"/>
<dbReference type="CDD" id="cd01399">
    <property type="entry name" value="GlcN6P_deaminase"/>
    <property type="match status" value="1"/>
</dbReference>
<dbReference type="RefSeq" id="WP_317833150.1">
    <property type="nucleotide sequence ID" value="NZ_CP136920.1"/>
</dbReference>
<accession>A0AAQ3LCA6</accession>
<dbReference type="HAMAP" id="MF_01241">
    <property type="entry name" value="GlcN6P_deamin"/>
    <property type="match status" value="1"/>
</dbReference>
<dbReference type="InterPro" id="IPR003737">
    <property type="entry name" value="GlcNAc_PI_deacetylase-related"/>
</dbReference>
<evidence type="ECO:0000256" key="1">
    <source>
        <dbReference type="HAMAP-Rule" id="MF_01241"/>
    </source>
</evidence>
<dbReference type="GO" id="GO:0004342">
    <property type="term" value="F:glucosamine-6-phosphate deaminase activity"/>
    <property type="evidence" value="ECO:0007669"/>
    <property type="project" value="UniProtKB-UniRule"/>
</dbReference>
<dbReference type="InterPro" id="IPR006148">
    <property type="entry name" value="Glc/Gal-6P_isomerase"/>
</dbReference>
<protein>
    <recommendedName>
        <fullName evidence="1">Glucosamine-6-phosphate deaminase</fullName>
        <ecNumber evidence="1">3.5.99.6</ecNumber>
    </recommendedName>
    <alternativeName>
        <fullName evidence="1">GlcN6P deaminase</fullName>
        <shortName evidence="1">GNPDA</shortName>
    </alternativeName>
    <alternativeName>
        <fullName evidence="1">Glucosamine-6-phosphate isomerase</fullName>
    </alternativeName>
</protein>
<evidence type="ECO:0000313" key="5">
    <source>
        <dbReference type="Proteomes" id="UP001304300"/>
    </source>
</evidence>
<proteinExistence type="inferred from homology"/>
<dbReference type="NCBIfam" id="NF002557">
    <property type="entry name" value="PRK02122.1"/>
    <property type="match status" value="1"/>
</dbReference>
<dbReference type="SUPFAM" id="SSF102588">
    <property type="entry name" value="LmbE-like"/>
    <property type="match status" value="1"/>
</dbReference>
<feature type="active site" description="For ring-opening step" evidence="1">
    <location>
        <position position="163"/>
    </location>
</feature>
<keyword evidence="1" id="KW-0119">Carbohydrate metabolism</keyword>
<dbReference type="Gene3D" id="3.40.50.10320">
    <property type="entry name" value="LmbE-like"/>
    <property type="match status" value="1"/>
</dbReference>
<feature type="region of interest" description="Disordered" evidence="2">
    <location>
        <begin position="335"/>
        <end position="360"/>
    </location>
</feature>
<dbReference type="Gene3D" id="3.40.50.1360">
    <property type="match status" value="1"/>
</dbReference>
<comment type="similarity">
    <text evidence="1">Belongs to the glucosamine/galactosamine-6-phosphate isomerase family. NagB subfamily.</text>
</comment>
<sequence>MKHFDISESSQRERIQTVIYDGAEGASMAVANEIRDIIKERQKSGKNAVLGLATGSTPVRLYRELIRMHRDEGLSFANVITFNLDEYYGLSGDHPESYRRFMQDQLFDHVDIPEANTHVPDGLVAREEVFASCSAYEEAINAAGGIDIQILGIGRTGHIGFNEPGSGPDSRTRLVTLDSLTRRDAARDFLGEQNVPRHAITMGVGTILDAKKVFLLAWGEAKAEVIAQAVEETPTDIIPASFLQSHANCVFNVDRSAASQLTRVLHPWLVGPVEWSAPMTRKAVQWLARKVNKPLLKLVDEDYSENGMGDLLTEKGSSYDLNINLFNITQHTITGWPGGKPGADDSHRPERATPHPKRSLILSPEPLDDVFCLGGTMHRLANQGHEVTIAYQTSGNLAVPDTEVRRAIELIIELGEERQADTEAKFARTVEKHLDAKGQFGADTAEVRHLKGLIRRSEARSSARLLGLDISHLSFLDLPFYENGRYRRFSMTAEDVSIMKALLEKIQPHQIFATGLGHDPLSVPAISFEVLREALKQCEGSDWLKECNIWLYRGLGTEWEAHEIDMAVPLSPDELKNKIQGIYQHQTQRSQSPSSSQKGPSDAWNLAEQVNRNTAEIYDALGLAEYEAIEGFKLWNA</sequence>
<dbReference type="InterPro" id="IPR052960">
    <property type="entry name" value="GlcN6P_deaminase-like"/>
</dbReference>
<comment type="function">
    <text evidence="1">Catalyzes the reversible isomerization-deamination of glucosamine 6-phosphate (GlcN6P) to form fructose 6-phosphate (Fru6P) and ammonium ion.</text>
</comment>
<comment type="caution">
    <text evidence="1">Lacks conserved residue(s) required for the propagation of feature annotation.</text>
</comment>
<dbReference type="Pfam" id="PF02585">
    <property type="entry name" value="PIG-L"/>
    <property type="match status" value="1"/>
</dbReference>
<feature type="compositionally biased region" description="Basic and acidic residues" evidence="2">
    <location>
        <begin position="342"/>
        <end position="353"/>
    </location>
</feature>
<dbReference type="PANTHER" id="PTHR42892:SF1">
    <property type="entry name" value="GLUCOSAMINE-6-PHOSPHATE ISOMERASE"/>
    <property type="match status" value="1"/>
</dbReference>
<feature type="domain" description="Glucosamine/galactosamine-6-phosphate isomerase" evidence="3">
    <location>
        <begin position="26"/>
        <end position="246"/>
    </location>
</feature>
<dbReference type="KEGG" id="puo:RZN69_19955"/>
<dbReference type="InterPro" id="IPR024078">
    <property type="entry name" value="LmbE-like_dom_sf"/>
</dbReference>